<keyword evidence="1" id="KW-0812">Transmembrane</keyword>
<dbReference type="Pfam" id="PF20249">
    <property type="entry name" value="VasX_N"/>
    <property type="match status" value="1"/>
</dbReference>
<protein>
    <recommendedName>
        <fullName evidence="2">Toxin VasX N-terminal region domain-containing protein</fullName>
    </recommendedName>
</protein>
<sequence>MKNIDLNAERQQELNDILIYEKSDSISISALANGQCAACKRQGFPIFLVRKAIIPKAYNNKDNYWSNKIISLGRREPDANEVSLQTHEYVYRTLRKGYVYILAKRFDGNYEPIGYEVTPSGIFRHKTRYDMKERNIKEIPESCTKEAHRIPGYFINIDTTVYSDTAYVAYTRRAWSDKTIQTYLDMAKDDPKNIHLARFSKIMLTAEGISNSTKLSLEQRSFAFSEFFTPEGPKLLEFELPQEKVYCPNESLSHSSGDNQSETDNTKNDKQFNQALSKNLFITYHPFRSFMTKKNTEKKVEREQIYDHFIDLQGRLISRLIRKENSRDISESVKVAVSALVVEDTFGLAEELSYQRQMKIGPILEFIYNAEQQYTTKMQQEYEKLYLSTASMSEQFEKLKQDYAKSHNEEAKILFDEQYGKTFQTSQVKGYHGQVYTRNKIAEGPINDDFLHEKYYASYDNLVASGVPYRYFNEKLMHMRKHKSYIDCFYNEIAERFSDTGDKVVYDYCKTNYNPEMPVLPTIYPHAATYLREGYIELPIDEKEKRDLLARINDSNLTTEYYDVRKFVLPNSAKAEREKKIAKEIEKYKINLADYRITQFMSEEEKAYNKLIDAIKSHSIDYYIYTTWLFGYSEKGTTSVHTPQAVKTYNQVPFWKIECDSNSSNNHIGYLTDFNNIIGTLSLGNIKLDYQYGLWDILLRDEDTIYFHLINGNPKDNTPTFWSALLNIRQQLDEKYSELKYQVSITGVQPKEDIIDYAARATEAINLLIEQHQHDLDSLFFLEKGAHILNLYQIMISRAVSAVAQREPTTSLINDKLIQAHFLEAAMVIAGVVGKVFSFQVNASQLKSVLRGLGASAKLFTANVLKDTDNKLSLPPITEDLPLSEDKPVVIDYFQIADDTFGLFNDLHMINTVPWAEFKQAKLAGMVHDIKEIWHPTSSSSFKLISSDSVATMLNGISAYSHYMLIAHNYKILDGLGIGQTRQDELKREIVKNFTQLIVKSITIMSDLCSKLKISAFINSFFSLGSVKALLVENVFKSFSSMATVLGVIGPMMSLYDGVMLIVKANTTKDLPSHVRSQYRLCGTLMVISALICLAKIGGILAMLGPAGAVIYFIGIVMGIAVAIYSLLFEDESDKWNRMQTWFNRCLFGLWGHRDKGQPYPPTFEGIAFSANDYFVARLGIDGNVQVYDDCYYVDELMPLEHDQFIEYNESHYQTRASFVKGLYLYLHLPGFDIDNSVYECSVRLQKRCGSRATVNISVTTGKDYPIIQLGEQHQLDQPGASKQTIFVQRDARYLMPISKKDDLNGLAKVKYIEQVGSDPEAVDKGESPHYQIRYKLGEFLSGQMVIRCKLFYYPNGKQTNDGQAVLPLILDYEY</sequence>
<evidence type="ECO:0000313" key="3">
    <source>
        <dbReference type="EMBL" id="MBC9131520.1"/>
    </source>
</evidence>
<feature type="transmembrane region" description="Helical" evidence="1">
    <location>
        <begin position="1084"/>
        <end position="1104"/>
    </location>
</feature>
<dbReference type="RefSeq" id="WP_187755968.1">
    <property type="nucleotide sequence ID" value="NZ_JABURY010000019.1"/>
</dbReference>
<dbReference type="EMBL" id="JABURY010000019">
    <property type="protein sequence ID" value="MBC9131520.1"/>
    <property type="molecule type" value="Genomic_DNA"/>
</dbReference>
<evidence type="ECO:0000313" key="4">
    <source>
        <dbReference type="Proteomes" id="UP000651208"/>
    </source>
</evidence>
<feature type="transmembrane region" description="Helical" evidence="1">
    <location>
        <begin position="1110"/>
        <end position="1129"/>
    </location>
</feature>
<feature type="domain" description="Toxin VasX N-terminal region" evidence="2">
    <location>
        <begin position="36"/>
        <end position="188"/>
    </location>
</feature>
<reference evidence="3 4" key="1">
    <citation type="submission" date="2020-06" db="EMBL/GenBank/DDBJ databases">
        <title>Frischella cerana isolated from Apis cerana gut homogenate.</title>
        <authorList>
            <person name="Wolter L.A."/>
            <person name="Suenami S."/>
            <person name="Miyazaki R."/>
        </authorList>
    </citation>
    <scope>NUCLEOTIDE SEQUENCE [LARGE SCALE GENOMIC DNA]</scope>
    <source>
        <strain evidence="3 4">Ac13</strain>
    </source>
</reference>
<keyword evidence="4" id="KW-1185">Reference proteome</keyword>
<organism evidence="3 4">
    <name type="scientific">Frischella japonica</name>
    <dbReference type="NCBI Taxonomy" id="2741544"/>
    <lineage>
        <taxon>Bacteria</taxon>
        <taxon>Pseudomonadati</taxon>
        <taxon>Pseudomonadota</taxon>
        <taxon>Gammaproteobacteria</taxon>
        <taxon>Orbales</taxon>
        <taxon>Orbaceae</taxon>
        <taxon>Frischella</taxon>
    </lineage>
</organism>
<evidence type="ECO:0000259" key="2">
    <source>
        <dbReference type="Pfam" id="PF20249"/>
    </source>
</evidence>
<dbReference type="CDD" id="cd20707">
    <property type="entry name" value="MIX_III"/>
    <property type="match status" value="1"/>
</dbReference>
<keyword evidence="1" id="KW-1133">Transmembrane helix</keyword>
<dbReference type="InterPro" id="IPR046864">
    <property type="entry name" value="VasX_N"/>
</dbReference>
<name>A0ABR7QZL2_9GAMM</name>
<feature type="transmembrane region" description="Helical" evidence="1">
    <location>
        <begin position="1042"/>
        <end position="1063"/>
    </location>
</feature>
<comment type="caution">
    <text evidence="3">The sequence shown here is derived from an EMBL/GenBank/DDBJ whole genome shotgun (WGS) entry which is preliminary data.</text>
</comment>
<proteinExistence type="predicted"/>
<gene>
    <name evidence="3" type="ORF">FcAc13_09400</name>
</gene>
<keyword evidence="1" id="KW-0472">Membrane</keyword>
<accession>A0ABR7QZL2</accession>
<evidence type="ECO:0000256" key="1">
    <source>
        <dbReference type="SAM" id="Phobius"/>
    </source>
</evidence>
<dbReference type="Proteomes" id="UP000651208">
    <property type="component" value="Unassembled WGS sequence"/>
</dbReference>